<name>A0A3B4WVJ5_SERLL</name>
<keyword evidence="1" id="KW-1133">Transmembrane helix</keyword>
<keyword evidence="1" id="KW-0812">Transmembrane</keyword>
<dbReference type="Proteomes" id="UP000261360">
    <property type="component" value="Unplaced"/>
</dbReference>
<reference evidence="2" key="2">
    <citation type="submission" date="2025-09" db="UniProtKB">
        <authorList>
            <consortium name="Ensembl"/>
        </authorList>
    </citation>
    <scope>IDENTIFICATION</scope>
</reference>
<proteinExistence type="predicted"/>
<evidence type="ECO:0000256" key="1">
    <source>
        <dbReference type="SAM" id="Phobius"/>
    </source>
</evidence>
<evidence type="ECO:0000313" key="2">
    <source>
        <dbReference type="Ensembl" id="ENSSLDP00000009084.1"/>
    </source>
</evidence>
<sequence length="88" mass="10197">RDLWETFPTGRVRQGRPIVVPTAPHQITTNHPNVGLSGRKRLCSFNPVLFLLHILIFCLFIHLYTVAASSHLHYHRHLKQDCLDYAIK</sequence>
<protein>
    <submittedName>
        <fullName evidence="2">Uncharacterized protein</fullName>
    </submittedName>
</protein>
<keyword evidence="3" id="KW-1185">Reference proteome</keyword>
<evidence type="ECO:0000313" key="3">
    <source>
        <dbReference type="Proteomes" id="UP000261360"/>
    </source>
</evidence>
<dbReference type="Ensembl" id="ENSSLDT00000009392.1">
    <property type="protein sequence ID" value="ENSSLDP00000009084.1"/>
    <property type="gene ID" value="ENSSLDG00000007204.1"/>
</dbReference>
<accession>A0A3B4WVJ5</accession>
<dbReference type="AlphaFoldDB" id="A0A3B4WVJ5"/>
<reference evidence="2" key="1">
    <citation type="submission" date="2025-08" db="UniProtKB">
        <authorList>
            <consortium name="Ensembl"/>
        </authorList>
    </citation>
    <scope>IDENTIFICATION</scope>
</reference>
<keyword evidence="1" id="KW-0472">Membrane</keyword>
<organism evidence="2 3">
    <name type="scientific">Seriola lalandi dorsalis</name>
    <dbReference type="NCBI Taxonomy" id="1841481"/>
    <lineage>
        <taxon>Eukaryota</taxon>
        <taxon>Metazoa</taxon>
        <taxon>Chordata</taxon>
        <taxon>Craniata</taxon>
        <taxon>Vertebrata</taxon>
        <taxon>Euteleostomi</taxon>
        <taxon>Actinopterygii</taxon>
        <taxon>Neopterygii</taxon>
        <taxon>Teleostei</taxon>
        <taxon>Neoteleostei</taxon>
        <taxon>Acanthomorphata</taxon>
        <taxon>Carangaria</taxon>
        <taxon>Carangiformes</taxon>
        <taxon>Carangidae</taxon>
        <taxon>Seriola</taxon>
    </lineage>
</organism>
<feature type="transmembrane region" description="Helical" evidence="1">
    <location>
        <begin position="48"/>
        <end position="67"/>
    </location>
</feature>